<evidence type="ECO:0000256" key="3">
    <source>
        <dbReference type="ARBA" id="ARBA00022692"/>
    </source>
</evidence>
<comment type="catalytic activity">
    <reaction evidence="6">
        <text>3',5'-cyclic CMP + H2O = CMP + H(+)</text>
        <dbReference type="Rhea" id="RHEA:72675"/>
        <dbReference type="ChEBI" id="CHEBI:15377"/>
        <dbReference type="ChEBI" id="CHEBI:15378"/>
        <dbReference type="ChEBI" id="CHEBI:58003"/>
        <dbReference type="ChEBI" id="CHEBI:60377"/>
    </reaction>
    <physiologicalReaction direction="left-to-right" evidence="6">
        <dbReference type="Rhea" id="RHEA:72676"/>
    </physiologicalReaction>
</comment>
<dbReference type="RefSeq" id="WP_122907233.1">
    <property type="nucleotide sequence ID" value="NZ_CBCSBE010000011.1"/>
</dbReference>
<keyword evidence="12" id="KW-1185">Reference proteome</keyword>
<keyword evidence="5 9" id="KW-0472">Membrane</keyword>
<keyword evidence="3 9" id="KW-0812">Transmembrane</keyword>
<reference evidence="11 12" key="1">
    <citation type="submission" date="2018-10" db="EMBL/GenBank/DDBJ databases">
        <title>Phylogenomics of Brevibacillus.</title>
        <authorList>
            <person name="Dunlap C."/>
        </authorList>
    </citation>
    <scope>NUCLEOTIDE SEQUENCE [LARGE SCALE GENOMIC DNA]</scope>
    <source>
        <strain evidence="11 12">JCM 12215</strain>
    </source>
</reference>
<comment type="catalytic activity">
    <reaction evidence="8">
        <text>3',5'-cyclic UMP + H2O = UMP + H(+)</text>
        <dbReference type="Rhea" id="RHEA:70575"/>
        <dbReference type="ChEBI" id="CHEBI:15377"/>
        <dbReference type="ChEBI" id="CHEBI:15378"/>
        <dbReference type="ChEBI" id="CHEBI:57865"/>
        <dbReference type="ChEBI" id="CHEBI:184387"/>
    </reaction>
    <physiologicalReaction direction="left-to-right" evidence="8">
        <dbReference type="Rhea" id="RHEA:70576"/>
    </physiologicalReaction>
</comment>
<dbReference type="SMART" id="SM00849">
    <property type="entry name" value="Lactamase_B"/>
    <property type="match status" value="1"/>
</dbReference>
<evidence type="ECO:0000256" key="7">
    <source>
        <dbReference type="ARBA" id="ARBA00034301"/>
    </source>
</evidence>
<dbReference type="SUPFAM" id="SSF56281">
    <property type="entry name" value="Metallo-hydrolase/oxidoreductase"/>
    <property type="match status" value="1"/>
</dbReference>
<feature type="transmembrane region" description="Helical" evidence="9">
    <location>
        <begin position="373"/>
        <end position="395"/>
    </location>
</feature>
<feature type="transmembrane region" description="Helical" evidence="9">
    <location>
        <begin position="247"/>
        <end position="270"/>
    </location>
</feature>
<dbReference type="InterPro" id="IPR035681">
    <property type="entry name" value="ComA-like_MBL"/>
</dbReference>
<evidence type="ECO:0000256" key="8">
    <source>
        <dbReference type="ARBA" id="ARBA00048505"/>
    </source>
</evidence>
<comment type="caution">
    <text evidence="11">The sequence shown here is derived from an EMBL/GenBank/DDBJ whole genome shotgun (WGS) entry which is preliminary data.</text>
</comment>
<feature type="transmembrane region" description="Helical" evidence="9">
    <location>
        <begin position="49"/>
        <end position="66"/>
    </location>
</feature>
<dbReference type="InterPro" id="IPR036866">
    <property type="entry name" value="RibonucZ/Hydroxyglut_hydro"/>
</dbReference>
<feature type="transmembrane region" description="Helical" evidence="9">
    <location>
        <begin position="321"/>
        <end position="337"/>
    </location>
</feature>
<comment type="function">
    <text evidence="7">Counteracts the endogenous Pycsar antiviral defense system. Phosphodiesterase that enables metal-dependent hydrolysis of host cyclic nucleotide Pycsar defense signals such as cCMP and cUMP.</text>
</comment>
<dbReference type="InterPro" id="IPR052159">
    <property type="entry name" value="Competence_DNA_uptake"/>
</dbReference>
<evidence type="ECO:0000313" key="11">
    <source>
        <dbReference type="EMBL" id="RNB76871.1"/>
    </source>
</evidence>
<dbReference type="PANTHER" id="PTHR30619:SF1">
    <property type="entry name" value="RECOMBINATION PROTEIN 2"/>
    <property type="match status" value="1"/>
</dbReference>
<comment type="subcellular location">
    <subcellularLocation>
        <location evidence="1">Cell membrane</location>
        <topology evidence="1">Multi-pass membrane protein</topology>
    </subcellularLocation>
</comment>
<evidence type="ECO:0000256" key="1">
    <source>
        <dbReference type="ARBA" id="ARBA00004651"/>
    </source>
</evidence>
<dbReference type="Gene3D" id="3.60.15.10">
    <property type="entry name" value="Ribonuclease Z/Hydroxyacylglutathione hydrolase-like"/>
    <property type="match status" value="1"/>
</dbReference>
<dbReference type="NCBIfam" id="TIGR00360">
    <property type="entry name" value="ComEC_N-term"/>
    <property type="match status" value="1"/>
</dbReference>
<feature type="transmembrane region" description="Helical" evidence="9">
    <location>
        <begin position="407"/>
        <end position="432"/>
    </location>
</feature>
<dbReference type="GO" id="GO:0005886">
    <property type="term" value="C:plasma membrane"/>
    <property type="evidence" value="ECO:0007669"/>
    <property type="project" value="UniProtKB-SubCell"/>
</dbReference>
<gene>
    <name evidence="11" type="ORF">EDM52_01360</name>
</gene>
<evidence type="ECO:0000256" key="4">
    <source>
        <dbReference type="ARBA" id="ARBA00022989"/>
    </source>
</evidence>
<dbReference type="InterPro" id="IPR004477">
    <property type="entry name" value="ComEC_N"/>
</dbReference>
<feature type="transmembrane region" description="Helical" evidence="9">
    <location>
        <begin position="502"/>
        <end position="518"/>
    </location>
</feature>
<dbReference type="Pfam" id="PF00753">
    <property type="entry name" value="Lactamase_B"/>
    <property type="match status" value="1"/>
</dbReference>
<feature type="transmembrane region" description="Helical" evidence="9">
    <location>
        <begin position="472"/>
        <end position="490"/>
    </location>
</feature>
<feature type="transmembrane region" description="Helical" evidence="9">
    <location>
        <begin position="20"/>
        <end position="37"/>
    </location>
</feature>
<dbReference type="CDD" id="cd07731">
    <property type="entry name" value="ComA-like_MBL-fold"/>
    <property type="match status" value="1"/>
</dbReference>
<dbReference type="InterPro" id="IPR025405">
    <property type="entry name" value="DUF4131"/>
</dbReference>
<dbReference type="PANTHER" id="PTHR30619">
    <property type="entry name" value="DNA INTERNALIZATION/COMPETENCE PROTEIN COMEC/REC2"/>
    <property type="match status" value="1"/>
</dbReference>
<proteinExistence type="predicted"/>
<name>A0A3M8CN34_9BACL</name>
<dbReference type="NCBIfam" id="TIGR00361">
    <property type="entry name" value="ComEC_Rec2"/>
    <property type="match status" value="1"/>
</dbReference>
<keyword evidence="4 9" id="KW-1133">Transmembrane helix</keyword>
<dbReference type="Proteomes" id="UP000282028">
    <property type="component" value="Unassembled WGS sequence"/>
</dbReference>
<dbReference type="InterPro" id="IPR001279">
    <property type="entry name" value="Metallo-B-lactamas"/>
</dbReference>
<evidence type="ECO:0000256" key="9">
    <source>
        <dbReference type="SAM" id="Phobius"/>
    </source>
</evidence>
<dbReference type="Pfam" id="PF03772">
    <property type="entry name" value="Competence"/>
    <property type="match status" value="1"/>
</dbReference>
<evidence type="ECO:0000313" key="12">
    <source>
        <dbReference type="Proteomes" id="UP000282028"/>
    </source>
</evidence>
<dbReference type="EMBL" id="RHHR01000003">
    <property type="protein sequence ID" value="RNB76871.1"/>
    <property type="molecule type" value="Genomic_DNA"/>
</dbReference>
<dbReference type="OrthoDB" id="9761531at2"/>
<accession>A0A3M8CN34</accession>
<evidence type="ECO:0000256" key="5">
    <source>
        <dbReference type="ARBA" id="ARBA00023136"/>
    </source>
</evidence>
<sequence length="792" mass="88423">MVLRASISLVTGYLLSAYVHPAWMLAAAGIWLVICLWLHPSKRPGKTPLILLSILSGLYFTGYEYLQRTELVPLAVQEATILTRGSIETPLVRDGDVARLFYSVKGIKKSDGSWESLSANERVALRVKLDTEEEAARVEKWRHGSEIIAPVKFYNPPTARNPHAFDYARYLELQGVFVMAETSFSDVQIFREDHSVWGQFQQWQTDAAARIESLFADEQTAGYMKSLLLGVRDDVSPEWGDMYAELGLSHVLAISGLHVTLVSSMFMWLLEKAGVKRNLALMATIIFLVGYVLLVGASASAVRSGMMGGVGLACQVWNRRLDGREVWAGALIIMLLFDPHQLWNVGFQLSFAVTLGLIIFVPYSLYVCTRLPSWLRVLLAVTTTAQIVSFPFLVYHFHQFSLLSWGVNLIVTPVLSSIVLPLGYMALLFSLLHPALSSLPVWISTKLLEWVHTPLFALQDWKIPFTHWPHPAWWWLVLYTIFLISLPILWNRGYHRKRDLTLALILFVALLVFARQPFSGGEEVRITFLDVGQGDSIIVEVGQQKVYLMDAGGNPAWTIREPWREKRDPFEVGKDVVLPFLRARGIAHIDRVVLTHGDADHIGGMTALLQRISFGGVLVNPTKPEGKEQELLQRFEAKGVPIWTGKPGQSWTDMPGVEWKWLHPGQSTDFLGNDASVVLQLTAFGRTVLFTGDIETDGEKHLLAHGLPMIDVLKVAHHGSKTSSTMDFLAVTQPKYAVISAGQHNRYGHPAPEVLGRLGKSVEALYRTDHHGAVTLVISSQGLSWKTAISDT</sequence>
<organism evidence="11 12">
    <name type="scientific">Brevibacillus invocatus</name>
    <dbReference type="NCBI Taxonomy" id="173959"/>
    <lineage>
        <taxon>Bacteria</taxon>
        <taxon>Bacillati</taxon>
        <taxon>Bacillota</taxon>
        <taxon>Bacilli</taxon>
        <taxon>Bacillales</taxon>
        <taxon>Paenibacillaceae</taxon>
        <taxon>Brevibacillus</taxon>
    </lineage>
</organism>
<evidence type="ECO:0000256" key="6">
    <source>
        <dbReference type="ARBA" id="ARBA00034221"/>
    </source>
</evidence>
<evidence type="ECO:0000259" key="10">
    <source>
        <dbReference type="SMART" id="SM00849"/>
    </source>
</evidence>
<dbReference type="Pfam" id="PF13567">
    <property type="entry name" value="DUF4131"/>
    <property type="match status" value="1"/>
</dbReference>
<dbReference type="GO" id="GO:0030420">
    <property type="term" value="P:establishment of competence for transformation"/>
    <property type="evidence" value="ECO:0007669"/>
    <property type="project" value="InterPro"/>
</dbReference>
<dbReference type="AlphaFoldDB" id="A0A3M8CN34"/>
<evidence type="ECO:0000256" key="2">
    <source>
        <dbReference type="ARBA" id="ARBA00022475"/>
    </source>
</evidence>
<keyword evidence="2" id="KW-1003">Cell membrane</keyword>
<feature type="transmembrane region" description="Helical" evidence="9">
    <location>
        <begin position="279"/>
        <end position="301"/>
    </location>
</feature>
<feature type="transmembrane region" description="Helical" evidence="9">
    <location>
        <begin position="349"/>
        <end position="367"/>
    </location>
</feature>
<dbReference type="InterPro" id="IPR004797">
    <property type="entry name" value="Competence_ComEC/Rec2"/>
</dbReference>
<feature type="domain" description="Metallo-beta-lactamase" evidence="10">
    <location>
        <begin position="533"/>
        <end position="743"/>
    </location>
</feature>
<protein>
    <submittedName>
        <fullName evidence="11">DNA internalization-related competence protein ComEC/Rec2</fullName>
    </submittedName>
</protein>